<dbReference type="AlphaFoldDB" id="A0A4U9VKE2"/>
<accession>A0A4U9VKE2</accession>
<reference evidence="2" key="1">
    <citation type="submission" date="2019-05" db="EMBL/GenBank/DDBJ databases">
        <authorList>
            <consortium name="Pathogen Informatics"/>
        </authorList>
    </citation>
    <scope>NUCLEOTIDE SEQUENCE [LARGE SCALE GENOMIC DNA]</scope>
    <source>
        <strain evidence="2">NCTC12965</strain>
    </source>
</reference>
<dbReference type="GO" id="GO:0046392">
    <property type="term" value="P:galactarate catabolic process"/>
    <property type="evidence" value="ECO:0007669"/>
    <property type="project" value="TreeGrafter"/>
</dbReference>
<dbReference type="EC" id="4.2.1.42" evidence="2"/>
<protein>
    <submittedName>
        <fullName evidence="2">D-galactarate dehydratase</fullName>
        <ecNumber evidence="2">4.2.1.42</ecNumber>
    </submittedName>
</protein>
<organism evidence="2">
    <name type="scientific">Serratia fonticola</name>
    <dbReference type="NCBI Taxonomy" id="47917"/>
    <lineage>
        <taxon>Bacteria</taxon>
        <taxon>Pseudomonadati</taxon>
        <taxon>Pseudomonadota</taxon>
        <taxon>Gammaproteobacteria</taxon>
        <taxon>Enterobacterales</taxon>
        <taxon>Yersiniaceae</taxon>
        <taxon>Serratia</taxon>
    </lineage>
</organism>
<feature type="domain" description="D-galactarate/Altronate dehydratase C-terminal" evidence="1">
    <location>
        <begin position="8"/>
        <end position="120"/>
    </location>
</feature>
<dbReference type="PANTHER" id="PTHR30536">
    <property type="entry name" value="ALTRONATE/GALACTARATE DEHYDRATASE"/>
    <property type="match status" value="1"/>
</dbReference>
<sequence>MPFPGDGQPAVGFASDLLVRCGATVMFSEVTEVRDAIHLLTPRVADQHVGKRLLEEMAWYDDYLNQGQTDRSANPSPGNKKGGLANVVEKALGSIAKSGSSAIVEVLSLVNAPANVGLFMPPPPPATLFAARSSWLPALRCKCSLPAGEPLTA</sequence>
<evidence type="ECO:0000313" key="2">
    <source>
        <dbReference type="EMBL" id="VTR43844.1"/>
    </source>
</evidence>
<dbReference type="GO" id="GO:0008867">
    <property type="term" value="F:galactarate dehydratase activity"/>
    <property type="evidence" value="ECO:0007669"/>
    <property type="project" value="UniProtKB-EC"/>
</dbReference>
<dbReference type="PANTHER" id="PTHR30536:SF1">
    <property type="entry name" value="GALACTARATE DEHYDRATASE (L-THREO-FORMING)"/>
    <property type="match status" value="1"/>
</dbReference>
<name>A0A4U9VKE2_SERFO</name>
<dbReference type="InterPro" id="IPR052172">
    <property type="entry name" value="UxaA_altronate/galactarate_dh"/>
</dbReference>
<dbReference type="EMBL" id="CABEEZ010000109">
    <property type="protein sequence ID" value="VTR43844.1"/>
    <property type="molecule type" value="Genomic_DNA"/>
</dbReference>
<dbReference type="InterPro" id="IPR048332">
    <property type="entry name" value="GD_AH_C"/>
</dbReference>
<dbReference type="Pfam" id="PF20629">
    <property type="entry name" value="GD_AH_C"/>
    <property type="match status" value="1"/>
</dbReference>
<keyword evidence="2" id="KW-0456">Lyase</keyword>
<proteinExistence type="predicted"/>
<evidence type="ECO:0000259" key="1">
    <source>
        <dbReference type="Pfam" id="PF20629"/>
    </source>
</evidence>
<dbReference type="GO" id="GO:0019698">
    <property type="term" value="P:D-galacturonate catabolic process"/>
    <property type="evidence" value="ECO:0007669"/>
    <property type="project" value="TreeGrafter"/>
</dbReference>
<gene>
    <name evidence="2" type="primary">garD_1</name>
    <name evidence="2" type="ORF">NCTC12965_05012</name>
</gene>